<keyword evidence="3" id="KW-1185">Reference proteome</keyword>
<evidence type="ECO:0000259" key="1">
    <source>
        <dbReference type="Pfam" id="PF04965"/>
    </source>
</evidence>
<protein>
    <submittedName>
        <fullName evidence="2">GPW/gp25 family protein</fullName>
    </submittedName>
</protein>
<dbReference type="Proteomes" id="UP001291653">
    <property type="component" value="Unassembled WGS sequence"/>
</dbReference>
<dbReference type="SUPFAM" id="SSF160719">
    <property type="entry name" value="gpW/gp25-like"/>
    <property type="match status" value="1"/>
</dbReference>
<proteinExistence type="predicted"/>
<comment type="caution">
    <text evidence="2">The sequence shown here is derived from an EMBL/GenBank/DDBJ whole genome shotgun (WGS) entry which is preliminary data.</text>
</comment>
<name>A0ABQ5NYH3_9ACTN</name>
<dbReference type="EMBL" id="BSBI01000004">
    <property type="protein sequence ID" value="GLF95272.1"/>
    <property type="molecule type" value="Genomic_DNA"/>
</dbReference>
<feature type="domain" description="IraD/Gp25-like" evidence="1">
    <location>
        <begin position="24"/>
        <end position="113"/>
    </location>
</feature>
<dbReference type="InterPro" id="IPR007048">
    <property type="entry name" value="IraD/Gp25-like"/>
</dbReference>
<dbReference type="RefSeq" id="WP_323447313.1">
    <property type="nucleotide sequence ID" value="NZ_BSBI01000004.1"/>
</dbReference>
<sequence>MTDIIGAGWSHPVRADAGGVCLVSGAEEIEQAIMIILSTSPGERSMRPDFGCDLRSLVFAPVDANVAGQVAESVRQALGRWEPRVSVGDVSVTADPASPGLVSLNVGYLILDTSDPRNLVVPFYTIPQPGSPGGGTGSGS</sequence>
<gene>
    <name evidence="2" type="ORF">SYYSPA8_13265</name>
</gene>
<dbReference type="Pfam" id="PF04965">
    <property type="entry name" value="GPW_gp25"/>
    <property type="match status" value="1"/>
</dbReference>
<accession>A0ABQ5NYH3</accession>
<reference evidence="2 3" key="1">
    <citation type="submission" date="2022-10" db="EMBL/GenBank/DDBJ databases">
        <title>Draft genome sequence of Streptomyces sp. YSPA8.</title>
        <authorList>
            <person name="Moriuchi R."/>
            <person name="Dohra H."/>
            <person name="Yamamura H."/>
            <person name="Kodani S."/>
        </authorList>
    </citation>
    <scope>NUCLEOTIDE SEQUENCE [LARGE SCALE GENOMIC DNA]</scope>
    <source>
        <strain evidence="2 3">YSPA8</strain>
    </source>
</reference>
<evidence type="ECO:0000313" key="3">
    <source>
        <dbReference type="Proteomes" id="UP001291653"/>
    </source>
</evidence>
<dbReference type="Gene3D" id="3.10.450.40">
    <property type="match status" value="1"/>
</dbReference>
<evidence type="ECO:0000313" key="2">
    <source>
        <dbReference type="EMBL" id="GLF95272.1"/>
    </source>
</evidence>
<organism evidence="2 3">
    <name type="scientific">Streptomyces yaizuensis</name>
    <dbReference type="NCBI Taxonomy" id="2989713"/>
    <lineage>
        <taxon>Bacteria</taxon>
        <taxon>Bacillati</taxon>
        <taxon>Actinomycetota</taxon>
        <taxon>Actinomycetes</taxon>
        <taxon>Kitasatosporales</taxon>
        <taxon>Streptomycetaceae</taxon>
        <taxon>Streptomyces</taxon>
    </lineage>
</organism>